<gene>
    <name evidence="4" type="primary">mog</name>
    <name evidence="4" type="ORF">BN1051_00987</name>
</gene>
<accession>A0A078MS71</accession>
<dbReference type="SMR" id="A0A078MS71"/>
<dbReference type="InterPro" id="IPR036425">
    <property type="entry name" value="MoaB/Mog-like_dom_sf"/>
</dbReference>
<evidence type="ECO:0000256" key="2">
    <source>
        <dbReference type="ARBA" id="ARBA00023150"/>
    </source>
</evidence>
<organism evidence="4">
    <name type="scientific">Arthrobacter saudimassiliensis</name>
    <dbReference type="NCBI Taxonomy" id="1461584"/>
    <lineage>
        <taxon>Bacteria</taxon>
        <taxon>Bacillati</taxon>
        <taxon>Actinomycetota</taxon>
        <taxon>Actinomycetes</taxon>
        <taxon>Micrococcales</taxon>
        <taxon>Micrococcaceae</taxon>
        <taxon>Arthrobacter</taxon>
    </lineage>
</organism>
<proteinExistence type="predicted"/>
<feature type="domain" description="MoaB/Mog" evidence="3">
    <location>
        <begin position="18"/>
        <end position="160"/>
    </location>
</feature>
<evidence type="ECO:0000259" key="3">
    <source>
        <dbReference type="SMART" id="SM00852"/>
    </source>
</evidence>
<keyword evidence="4" id="KW-0548">Nucleotidyltransferase</keyword>
<dbReference type="AlphaFoldDB" id="A0A078MS71"/>
<dbReference type="SMART" id="SM00852">
    <property type="entry name" value="MoCF_biosynth"/>
    <property type="match status" value="1"/>
</dbReference>
<dbReference type="GO" id="GO:0006777">
    <property type="term" value="P:Mo-molybdopterin cofactor biosynthetic process"/>
    <property type="evidence" value="ECO:0007669"/>
    <property type="project" value="UniProtKB-KW"/>
</dbReference>
<dbReference type="InterPro" id="IPR051920">
    <property type="entry name" value="MPT_Adenylyltrnsfr/MoaC-Rel"/>
</dbReference>
<dbReference type="CDD" id="cd00886">
    <property type="entry name" value="MogA_MoaB"/>
    <property type="match status" value="1"/>
</dbReference>
<evidence type="ECO:0000256" key="1">
    <source>
        <dbReference type="ARBA" id="ARBA00005046"/>
    </source>
</evidence>
<protein>
    <submittedName>
        <fullName evidence="4">Molybdopterin adenylyltransferase</fullName>
    </submittedName>
</protein>
<dbReference type="GO" id="GO:0016779">
    <property type="term" value="F:nucleotidyltransferase activity"/>
    <property type="evidence" value="ECO:0007669"/>
    <property type="project" value="UniProtKB-KW"/>
</dbReference>
<dbReference type="Gene3D" id="3.40.980.10">
    <property type="entry name" value="MoaB/Mog-like domain"/>
    <property type="match status" value="1"/>
</dbReference>
<dbReference type="EMBL" id="LN483070">
    <property type="protein sequence ID" value="CEA07666.1"/>
    <property type="molecule type" value="Genomic_DNA"/>
</dbReference>
<evidence type="ECO:0000313" key="4">
    <source>
        <dbReference type="EMBL" id="CEA07666.1"/>
    </source>
</evidence>
<dbReference type="InterPro" id="IPR001453">
    <property type="entry name" value="MoaB/Mog_dom"/>
</dbReference>
<reference evidence="4" key="1">
    <citation type="submission" date="2014-07" db="EMBL/GenBank/DDBJ databases">
        <authorList>
            <person name="Urmite Genomes Urmite Genomes"/>
        </authorList>
    </citation>
    <scope>NUCLEOTIDE SEQUENCE</scope>
    <source>
        <strain evidence="4">11W110_air</strain>
    </source>
</reference>
<name>A0A078MS71_9MICC</name>
<sequence length="171" mass="17324">MSTDPAAGTAAGPRRTACVLIASTRAAAGTYEDECAPLLADWLYAAGFDVALAEVVPDGPAVGQSLRRMLELAPAVLITSGGTGISPTDVTPEQTRPLLDRELPGVMEALRADGRTKTPMAALTRGCAGTAGRTFVVNLPGSPGAVADGLAVLEPIIGHICGQLEGEHGHG</sequence>
<keyword evidence="4" id="KW-0808">Transferase</keyword>
<dbReference type="SUPFAM" id="SSF53218">
    <property type="entry name" value="Molybdenum cofactor biosynthesis proteins"/>
    <property type="match status" value="1"/>
</dbReference>
<dbReference type="PANTHER" id="PTHR43764:SF1">
    <property type="entry name" value="MOLYBDOPTERIN MOLYBDOTRANSFERASE"/>
    <property type="match status" value="1"/>
</dbReference>
<dbReference type="PATRIC" id="fig|1461584.3.peg.979"/>
<dbReference type="NCBIfam" id="TIGR00177">
    <property type="entry name" value="molyb_syn"/>
    <property type="match status" value="1"/>
</dbReference>
<dbReference type="Pfam" id="PF00994">
    <property type="entry name" value="MoCF_biosynth"/>
    <property type="match status" value="1"/>
</dbReference>
<keyword evidence="2" id="KW-0501">Molybdenum cofactor biosynthesis</keyword>
<dbReference type="PANTHER" id="PTHR43764">
    <property type="entry name" value="MOLYBDENUM COFACTOR BIOSYNTHESIS"/>
    <property type="match status" value="1"/>
</dbReference>
<comment type="pathway">
    <text evidence="1">Cofactor biosynthesis; molybdopterin biosynthesis.</text>
</comment>